<dbReference type="EMBL" id="LCFP01000008">
    <property type="protein sequence ID" value="KKS97495.1"/>
    <property type="molecule type" value="Genomic_DNA"/>
</dbReference>
<dbReference type="AlphaFoldDB" id="A0A0G1DI08"/>
<protein>
    <recommendedName>
        <fullName evidence="4">Lipoprotein</fullName>
    </recommendedName>
</protein>
<feature type="chain" id="PRO_5002536559" description="Lipoprotein" evidence="1">
    <location>
        <begin position="24"/>
        <end position="169"/>
    </location>
</feature>
<evidence type="ECO:0000256" key="1">
    <source>
        <dbReference type="SAM" id="SignalP"/>
    </source>
</evidence>
<reference evidence="2 3" key="1">
    <citation type="journal article" date="2015" name="Nature">
        <title>rRNA introns, odd ribosomes, and small enigmatic genomes across a large radiation of phyla.</title>
        <authorList>
            <person name="Brown C.T."/>
            <person name="Hug L.A."/>
            <person name="Thomas B.C."/>
            <person name="Sharon I."/>
            <person name="Castelle C.J."/>
            <person name="Singh A."/>
            <person name="Wilkins M.J."/>
            <person name="Williams K.H."/>
            <person name="Banfield J.F."/>
        </authorList>
    </citation>
    <scope>NUCLEOTIDE SEQUENCE [LARGE SCALE GENOMIC DNA]</scope>
</reference>
<keyword evidence="1" id="KW-0732">Signal</keyword>
<proteinExistence type="predicted"/>
<evidence type="ECO:0000313" key="2">
    <source>
        <dbReference type="EMBL" id="KKS97495.1"/>
    </source>
</evidence>
<gene>
    <name evidence="2" type="ORF">UV73_C0008G0015</name>
</gene>
<feature type="signal peptide" evidence="1">
    <location>
        <begin position="1"/>
        <end position="23"/>
    </location>
</feature>
<name>A0A0G1DI08_9BACT</name>
<comment type="caution">
    <text evidence="2">The sequence shown here is derived from an EMBL/GenBank/DDBJ whole genome shotgun (WGS) entry which is preliminary data.</text>
</comment>
<dbReference type="Proteomes" id="UP000034894">
    <property type="component" value="Unassembled WGS sequence"/>
</dbReference>
<sequence>MKKILRHLSLFSLLGFFVLTAYQCGGSPSNSFSPPDATLAEERENAEATETAMAPFQRGNTFLSDESNSLLGEVKFNLPAGPLSDQWGHLHPQLLANFSGEQYVQLSRNLPDGTTVWAMSLDFSETGFLTVISPGGELRVVYSSGDIWEGSIGGTGFYVRFTDGQIQFH</sequence>
<evidence type="ECO:0000313" key="3">
    <source>
        <dbReference type="Proteomes" id="UP000034894"/>
    </source>
</evidence>
<evidence type="ECO:0008006" key="4">
    <source>
        <dbReference type="Google" id="ProtNLM"/>
    </source>
</evidence>
<accession>A0A0G1DI08</accession>
<organism evidence="2 3">
    <name type="scientific">Candidatus Gottesmanbacteria bacterium GW2011_GWA2_43_14</name>
    <dbReference type="NCBI Taxonomy" id="1618443"/>
    <lineage>
        <taxon>Bacteria</taxon>
        <taxon>Candidatus Gottesmaniibacteriota</taxon>
    </lineage>
</organism>